<dbReference type="Proteomes" id="UP000694407">
    <property type="component" value="Unplaced"/>
</dbReference>
<dbReference type="GeneTree" id="ENSGT00960000186990"/>
<evidence type="ECO:0000313" key="2">
    <source>
        <dbReference type="Ensembl" id="ENSMMMP00000000978.1"/>
    </source>
</evidence>
<accession>A0A8C5YM29</accession>
<dbReference type="Ensembl" id="ENSMMMT00000001090.1">
    <property type="protein sequence ID" value="ENSMMMP00000000978.1"/>
    <property type="gene ID" value="ENSMMMG00000000917.1"/>
</dbReference>
<feature type="region of interest" description="Disordered" evidence="1">
    <location>
        <begin position="15"/>
        <end position="46"/>
    </location>
</feature>
<evidence type="ECO:0000256" key="1">
    <source>
        <dbReference type="SAM" id="MobiDB-lite"/>
    </source>
</evidence>
<proteinExistence type="predicted"/>
<reference evidence="2" key="2">
    <citation type="submission" date="2025-09" db="UniProtKB">
        <authorList>
            <consortium name="Ensembl"/>
        </authorList>
    </citation>
    <scope>IDENTIFICATION</scope>
</reference>
<protein>
    <submittedName>
        <fullName evidence="2">Uncharacterized protein</fullName>
    </submittedName>
</protein>
<reference evidence="2" key="1">
    <citation type="submission" date="2025-08" db="UniProtKB">
        <authorList>
            <consortium name="Ensembl"/>
        </authorList>
    </citation>
    <scope>IDENTIFICATION</scope>
</reference>
<organism evidence="2 3">
    <name type="scientific">Marmota marmota marmota</name>
    <name type="common">Alpine marmot</name>
    <dbReference type="NCBI Taxonomy" id="9994"/>
    <lineage>
        <taxon>Eukaryota</taxon>
        <taxon>Metazoa</taxon>
        <taxon>Chordata</taxon>
        <taxon>Craniata</taxon>
        <taxon>Vertebrata</taxon>
        <taxon>Euteleostomi</taxon>
        <taxon>Mammalia</taxon>
        <taxon>Eutheria</taxon>
        <taxon>Euarchontoglires</taxon>
        <taxon>Glires</taxon>
        <taxon>Rodentia</taxon>
        <taxon>Sciuromorpha</taxon>
        <taxon>Sciuridae</taxon>
        <taxon>Xerinae</taxon>
        <taxon>Marmotini</taxon>
        <taxon>Marmota</taxon>
    </lineage>
</organism>
<keyword evidence="3" id="KW-1185">Reference proteome</keyword>
<sequence>MYDIIRENKRHEKDVRIQQLLENSTSEEDGSNSSSSECKGNLPSHVRVQTQTDKDWTCSAVSFQQFNPVAKEQRCATGTLQGHKIQP</sequence>
<dbReference type="AlphaFoldDB" id="A0A8C5YM29"/>
<evidence type="ECO:0000313" key="3">
    <source>
        <dbReference type="Proteomes" id="UP000694407"/>
    </source>
</evidence>
<name>A0A8C5YM29_MARMA</name>